<dbReference type="Gene3D" id="3.40.390.10">
    <property type="entry name" value="Collagenase (Catalytic Domain)"/>
    <property type="match status" value="2"/>
</dbReference>
<feature type="binding site" evidence="10">
    <location>
        <position position="440"/>
    </location>
    <ligand>
        <name>Zn(2+)</name>
        <dbReference type="ChEBI" id="CHEBI:29105"/>
        <note>catalytic</note>
    </ligand>
</feature>
<dbReference type="AlphaFoldDB" id="A0A1X7VHU6"/>
<keyword evidence="3" id="KW-0732">Signal</keyword>
<feature type="binding site" evidence="10">
    <location>
        <position position="436"/>
    </location>
    <ligand>
        <name>Zn(2+)</name>
        <dbReference type="ChEBI" id="CHEBI:29105"/>
        <note>catalytic</note>
    </ligand>
</feature>
<feature type="disulfide bond" evidence="9">
    <location>
        <begin position="644"/>
        <end position="654"/>
    </location>
</feature>
<evidence type="ECO:0000256" key="5">
    <source>
        <dbReference type="ARBA" id="ARBA00022989"/>
    </source>
</evidence>
<evidence type="ECO:0000256" key="3">
    <source>
        <dbReference type="ARBA" id="ARBA00022729"/>
    </source>
</evidence>
<dbReference type="SUPFAM" id="SSF55486">
    <property type="entry name" value="Metalloproteases ('zincins'), catalytic domain"/>
    <property type="match status" value="2"/>
</dbReference>
<reference evidence="15" key="1">
    <citation type="submission" date="2017-05" db="UniProtKB">
        <authorList>
            <consortium name="EnsemblMetazoa"/>
        </authorList>
    </citation>
    <scope>IDENTIFICATION</scope>
</reference>
<dbReference type="OrthoDB" id="291007at2759"/>
<dbReference type="GO" id="GO:0004222">
    <property type="term" value="F:metalloendopeptidase activity"/>
    <property type="evidence" value="ECO:0007669"/>
    <property type="project" value="UniProtKB-UniRule"/>
</dbReference>
<dbReference type="GO" id="GO:0008270">
    <property type="term" value="F:zinc ion binding"/>
    <property type="evidence" value="ECO:0007669"/>
    <property type="project" value="UniProtKB-UniRule"/>
</dbReference>
<keyword evidence="10 11" id="KW-0378">Hydrolase</keyword>
<dbReference type="InterPro" id="IPR024079">
    <property type="entry name" value="MetalloPept_cat_dom_sf"/>
</dbReference>
<dbReference type="EC" id="3.4.24.-" evidence="11"/>
<keyword evidence="6" id="KW-0472">Membrane</keyword>
<keyword evidence="4" id="KW-0677">Repeat</keyword>
<dbReference type="Pfam" id="PF00530">
    <property type="entry name" value="SRCR"/>
    <property type="match status" value="3"/>
</dbReference>
<feature type="active site" evidence="10">
    <location>
        <position position="43"/>
    </location>
</feature>
<dbReference type="GO" id="GO:0006508">
    <property type="term" value="P:proteolysis"/>
    <property type="evidence" value="ECO:0007669"/>
    <property type="project" value="UniProtKB-KW"/>
</dbReference>
<evidence type="ECO:0000256" key="6">
    <source>
        <dbReference type="ARBA" id="ARBA00023136"/>
    </source>
</evidence>
<dbReference type="SMART" id="SM00235">
    <property type="entry name" value="ZnMc"/>
    <property type="match status" value="1"/>
</dbReference>
<feature type="binding site" evidence="10">
    <location>
        <position position="52"/>
    </location>
    <ligand>
        <name>Zn(2+)</name>
        <dbReference type="ChEBI" id="CHEBI:29105"/>
        <note>catalytic</note>
    </ligand>
</feature>
<dbReference type="InterPro" id="IPR006026">
    <property type="entry name" value="Peptidase_Metallo"/>
</dbReference>
<keyword evidence="10 11" id="KW-0479">Metal-binding</keyword>
<evidence type="ECO:0000259" key="13">
    <source>
        <dbReference type="PROSITE" id="PS50287"/>
    </source>
</evidence>
<accession>A0A1X7VHU6</accession>
<dbReference type="PROSITE" id="PS00420">
    <property type="entry name" value="SRCR_1"/>
    <property type="match status" value="1"/>
</dbReference>
<proteinExistence type="predicted"/>
<dbReference type="InterPro" id="IPR001506">
    <property type="entry name" value="Peptidase_M12A"/>
</dbReference>
<feature type="domain" description="Peptidase M12A" evidence="14">
    <location>
        <begin position="1"/>
        <end position="137"/>
    </location>
</feature>
<feature type="domain" description="SRCR" evidence="13">
    <location>
        <begin position="141"/>
        <end position="225"/>
    </location>
</feature>
<feature type="disulfide bond" evidence="9">
    <location>
        <begin position="215"/>
        <end position="225"/>
    </location>
</feature>
<feature type="domain" description="SRCR" evidence="13">
    <location>
        <begin position="539"/>
        <end position="673"/>
    </location>
</feature>
<dbReference type="InterPro" id="IPR036772">
    <property type="entry name" value="SRCR-like_dom_sf"/>
</dbReference>
<evidence type="ECO:0000256" key="11">
    <source>
        <dbReference type="RuleBase" id="RU361183"/>
    </source>
</evidence>
<evidence type="ECO:0000256" key="10">
    <source>
        <dbReference type="PROSITE-ProRule" id="PRU01211"/>
    </source>
</evidence>
<keyword evidence="8" id="KW-0325">Glycoprotein</keyword>
<feature type="binding site" evidence="10">
    <location>
        <position position="446"/>
    </location>
    <ligand>
        <name>Zn(2+)</name>
        <dbReference type="ChEBI" id="CHEBI:29105"/>
        <note>catalytic</note>
    </ligand>
</feature>
<evidence type="ECO:0000256" key="2">
    <source>
        <dbReference type="ARBA" id="ARBA00022692"/>
    </source>
</evidence>
<feature type="coiled-coil region" evidence="12">
    <location>
        <begin position="254"/>
        <end position="288"/>
    </location>
</feature>
<dbReference type="PRINTS" id="PR00480">
    <property type="entry name" value="ASTACIN"/>
</dbReference>
<dbReference type="FunFam" id="3.10.250.10:FF:000016">
    <property type="entry name" value="Scavenger receptor cysteine-rich protein type 12"/>
    <property type="match status" value="2"/>
</dbReference>
<evidence type="ECO:0000256" key="1">
    <source>
        <dbReference type="ARBA" id="ARBA00004167"/>
    </source>
</evidence>
<dbReference type="Pfam" id="PF01400">
    <property type="entry name" value="Astacin"/>
    <property type="match status" value="2"/>
</dbReference>
<dbReference type="InParanoid" id="A0A1X7VHU6"/>
<keyword evidence="7 9" id="KW-1015">Disulfide bond</keyword>
<evidence type="ECO:0000256" key="9">
    <source>
        <dbReference type="PROSITE-ProRule" id="PRU00196"/>
    </source>
</evidence>
<evidence type="ECO:0000256" key="7">
    <source>
        <dbReference type="ARBA" id="ARBA00023157"/>
    </source>
</evidence>
<sequence length="676" mass="78359">MLFKKHSSKCFVRGIGGSLFGAKRIFLSKTCSGSRHPMTPAHEIMHAMGRYHEQSRPDRDRYIRVNSNTCPYQFRKVKRARIYGIPYDYYSVMHYSPYACGSPSMTILTPGINVGRMGQLRVLTTRDFQHINKRYCRSMMMRLVGGKGRNEGRVEVYNQNVWGSVCSNNFDMKDGNVICKYLGHPGLEEIYNKEETPSSMVRTSEGAIWMNNLQCNGYEETPFDCLQSTFEFASDNGMLQPLVPPDDHDGFITEQENRENFEDLTENIENLENEITEEKMKTEDEEDAEFETFVDEDDDDDTYLEPAEKEGVIVDGDILLSKTEAAIYKKSGWDGLAKTEAWIRRKKWSKNIKYRIHKNLKGILRTNLYASIRAIESGTCVRFQKIKRRRWRRHMLFKRHRSKCFVRLLGRPLAGARRVFLNERCSGSGRPMVPAHEIMHAMGRHHEHNRKDRNRFVRVNKNTCRLQFRRTRRTRTYGIPYDYYSVMHYSPRACERSPSQPSMTILTPGINVRRIGQRTRLTARDLQHINERHCPSMMMRLVGGKGRNEGRVEVYNQNVWGSVCSNNFDMKDGECYMQVSCGRLEVYHDGEWGSVCSHKFGYHEATVACRMMGYSYAKRAYTKSNAAYFDTVDSNKIVLSELKCDGTESHLSDCDFDDEETCSQGSPVHIECRNGQ</sequence>
<feature type="domain" description="Peptidase M12A" evidence="14">
    <location>
        <begin position="341"/>
        <end position="535"/>
    </location>
</feature>
<comment type="caution">
    <text evidence="9">Lacks conserved residue(s) required for the propagation of feature annotation.</text>
</comment>
<feature type="active site" evidence="10">
    <location>
        <position position="437"/>
    </location>
</feature>
<dbReference type="PROSITE" id="PS51864">
    <property type="entry name" value="ASTACIN"/>
    <property type="match status" value="2"/>
</dbReference>
<evidence type="ECO:0000256" key="4">
    <source>
        <dbReference type="ARBA" id="ARBA00022737"/>
    </source>
</evidence>
<keyword evidence="2" id="KW-0812">Transmembrane</keyword>
<comment type="subcellular location">
    <subcellularLocation>
        <location evidence="1">Membrane</location>
        <topology evidence="1">Single-pass membrane protein</topology>
    </subcellularLocation>
</comment>
<feature type="binding site" evidence="10">
    <location>
        <position position="42"/>
    </location>
    <ligand>
        <name>Zn(2+)</name>
        <dbReference type="ChEBI" id="CHEBI:29105"/>
        <note>catalytic</note>
    </ligand>
</feature>
<name>A0A1X7VHU6_AMPQE</name>
<dbReference type="SUPFAM" id="SSF56487">
    <property type="entry name" value="SRCR-like"/>
    <property type="match status" value="3"/>
</dbReference>
<evidence type="ECO:0000313" key="15">
    <source>
        <dbReference type="EnsemblMetazoa" id="Aqu2.1.39606_001"/>
    </source>
</evidence>
<keyword evidence="10 11" id="KW-0482">Metalloprotease</keyword>
<dbReference type="PROSITE" id="PS50287">
    <property type="entry name" value="SRCR_2"/>
    <property type="match status" value="2"/>
</dbReference>
<dbReference type="PANTHER" id="PTHR48071">
    <property type="entry name" value="SRCR DOMAIN-CONTAINING PROTEIN"/>
    <property type="match status" value="1"/>
</dbReference>
<protein>
    <recommendedName>
        <fullName evidence="11">Metalloendopeptidase</fullName>
        <ecNumber evidence="11">3.4.24.-</ecNumber>
    </recommendedName>
</protein>
<feature type="binding site" evidence="10">
    <location>
        <position position="46"/>
    </location>
    <ligand>
        <name>Zn(2+)</name>
        <dbReference type="ChEBI" id="CHEBI:29105"/>
        <note>catalytic</note>
    </ligand>
</feature>
<dbReference type="InterPro" id="IPR001190">
    <property type="entry name" value="SRCR"/>
</dbReference>
<keyword evidence="10 11" id="KW-0862">Zinc</keyword>
<dbReference type="PRINTS" id="PR00258">
    <property type="entry name" value="SPERACTRCPTR"/>
</dbReference>
<evidence type="ECO:0000256" key="12">
    <source>
        <dbReference type="SAM" id="Coils"/>
    </source>
</evidence>
<keyword evidence="10 11" id="KW-0645">Protease</keyword>
<organism evidence="15">
    <name type="scientific">Amphimedon queenslandica</name>
    <name type="common">Sponge</name>
    <dbReference type="NCBI Taxonomy" id="400682"/>
    <lineage>
        <taxon>Eukaryota</taxon>
        <taxon>Metazoa</taxon>
        <taxon>Porifera</taxon>
        <taxon>Demospongiae</taxon>
        <taxon>Heteroscleromorpha</taxon>
        <taxon>Haplosclerida</taxon>
        <taxon>Niphatidae</taxon>
        <taxon>Amphimedon</taxon>
    </lineage>
</organism>
<dbReference type="Gene3D" id="3.10.250.10">
    <property type="entry name" value="SRCR-like domain"/>
    <property type="match status" value="3"/>
</dbReference>
<evidence type="ECO:0000259" key="14">
    <source>
        <dbReference type="PROSITE" id="PS51864"/>
    </source>
</evidence>
<evidence type="ECO:0000256" key="8">
    <source>
        <dbReference type="ARBA" id="ARBA00023180"/>
    </source>
</evidence>
<keyword evidence="5" id="KW-1133">Transmembrane helix</keyword>
<comment type="cofactor">
    <cofactor evidence="10 11">
        <name>Zn(2+)</name>
        <dbReference type="ChEBI" id="CHEBI:29105"/>
    </cofactor>
    <text evidence="10 11">Binds 1 zinc ion per subunit.</text>
</comment>
<dbReference type="GO" id="GO:0016020">
    <property type="term" value="C:membrane"/>
    <property type="evidence" value="ECO:0007669"/>
    <property type="project" value="UniProtKB-SubCell"/>
</dbReference>
<dbReference type="PANTHER" id="PTHR48071:SF18">
    <property type="entry name" value="DELETED IN MALIGNANT BRAIN TUMORS 1 PROTEIN-RELATED"/>
    <property type="match status" value="1"/>
</dbReference>
<dbReference type="SMART" id="SM00202">
    <property type="entry name" value="SR"/>
    <property type="match status" value="2"/>
</dbReference>
<dbReference type="EnsemblMetazoa" id="Aqu2.1.39606_001">
    <property type="protein sequence ID" value="Aqu2.1.39606_001"/>
    <property type="gene ID" value="Aqu2.1.39606"/>
</dbReference>
<keyword evidence="12" id="KW-0175">Coiled coil</keyword>